<sequence length="205" mass="22976">MAIKNRNTLKSWFETGDYPTQQQFWDWLDSFFHLQDDKLPLDNIDGLRVLLNAKAENEVLDMHMQDKENPHAVTKEQVGLGTLPNAKSDAIDQNNSEQLATSAAVFQLNQLLNKLKDKTEVITFDTNGVFEMEKGDLLETIVVLPQAPITLSIGNTEGGDDILLPMEFPAGSSYAIGLNVYADEQVKRLYLSGITAPVSIKFYKR</sequence>
<keyword evidence="2" id="KW-1185">Reference proteome</keyword>
<dbReference type="AlphaFoldDB" id="A0A7K1U6A0"/>
<evidence type="ECO:0000313" key="2">
    <source>
        <dbReference type="Proteomes" id="UP000461730"/>
    </source>
</evidence>
<comment type="caution">
    <text evidence="1">The sequence shown here is derived from an EMBL/GenBank/DDBJ whole genome shotgun (WGS) entry which is preliminary data.</text>
</comment>
<dbReference type="EMBL" id="WRXN01000006">
    <property type="protein sequence ID" value="MVT09870.1"/>
    <property type="molecule type" value="Genomic_DNA"/>
</dbReference>
<organism evidence="1 2">
    <name type="scientific">Chitinophaga tropicalis</name>
    <dbReference type="NCBI Taxonomy" id="2683588"/>
    <lineage>
        <taxon>Bacteria</taxon>
        <taxon>Pseudomonadati</taxon>
        <taxon>Bacteroidota</taxon>
        <taxon>Chitinophagia</taxon>
        <taxon>Chitinophagales</taxon>
        <taxon>Chitinophagaceae</taxon>
        <taxon>Chitinophaga</taxon>
    </lineage>
</organism>
<gene>
    <name evidence="1" type="ORF">GO493_16485</name>
</gene>
<name>A0A7K1U6A0_9BACT</name>
<evidence type="ECO:0000313" key="1">
    <source>
        <dbReference type="EMBL" id="MVT09870.1"/>
    </source>
</evidence>
<protein>
    <submittedName>
        <fullName evidence="1">Uncharacterized protein</fullName>
    </submittedName>
</protein>
<proteinExistence type="predicted"/>
<dbReference type="Proteomes" id="UP000461730">
    <property type="component" value="Unassembled WGS sequence"/>
</dbReference>
<accession>A0A7K1U6A0</accession>
<dbReference type="RefSeq" id="WP_157307306.1">
    <property type="nucleotide sequence ID" value="NZ_WRXN01000006.1"/>
</dbReference>
<reference evidence="1 2" key="1">
    <citation type="submission" date="2019-12" db="EMBL/GenBank/DDBJ databases">
        <title>Chitinophaga sp. strain ysch24 (GDMCC 1.1355), whole genome shotgun sequence.</title>
        <authorList>
            <person name="Zhang X."/>
        </authorList>
    </citation>
    <scope>NUCLEOTIDE SEQUENCE [LARGE SCALE GENOMIC DNA]</scope>
    <source>
        <strain evidence="2">ysch24</strain>
    </source>
</reference>